<keyword evidence="6" id="KW-0539">Nucleus</keyword>
<dbReference type="PANTHER" id="PTHR13316:SF0">
    <property type="entry name" value="ZINC FINGER CCHC DOMAIN-CONTAINING PROTEIN 8"/>
    <property type="match status" value="1"/>
</dbReference>
<dbReference type="InterPro" id="IPR006568">
    <property type="entry name" value="PSP_pro-rich"/>
</dbReference>
<dbReference type="Gene3D" id="4.10.60.10">
    <property type="entry name" value="Zinc finger, CCHC-type"/>
    <property type="match status" value="1"/>
</dbReference>
<evidence type="ECO:0000256" key="2">
    <source>
        <dbReference type="ARBA" id="ARBA00007497"/>
    </source>
</evidence>
<dbReference type="SUPFAM" id="SSF57756">
    <property type="entry name" value="Retrovirus zinc finger-like domains"/>
    <property type="match status" value="1"/>
</dbReference>
<evidence type="ECO:0000313" key="11">
    <source>
        <dbReference type="Proteomes" id="UP001249851"/>
    </source>
</evidence>
<protein>
    <submittedName>
        <fullName evidence="10">Zinc finger CCHC domain-containing protein 8</fullName>
    </submittedName>
</protein>
<evidence type="ECO:0000256" key="7">
    <source>
        <dbReference type="PROSITE-ProRule" id="PRU00047"/>
    </source>
</evidence>
<organism evidence="10 11">
    <name type="scientific">Acropora cervicornis</name>
    <name type="common">Staghorn coral</name>
    <dbReference type="NCBI Taxonomy" id="6130"/>
    <lineage>
        <taxon>Eukaryota</taxon>
        <taxon>Metazoa</taxon>
        <taxon>Cnidaria</taxon>
        <taxon>Anthozoa</taxon>
        <taxon>Hexacorallia</taxon>
        <taxon>Scleractinia</taxon>
        <taxon>Astrocoeniina</taxon>
        <taxon>Acroporidae</taxon>
        <taxon>Acropora</taxon>
    </lineage>
</organism>
<evidence type="ECO:0000256" key="3">
    <source>
        <dbReference type="ARBA" id="ARBA00022723"/>
    </source>
</evidence>
<dbReference type="InterPro" id="IPR052115">
    <property type="entry name" value="NEXT_complex_subunit_ZCCHC8"/>
</dbReference>
<evidence type="ECO:0000256" key="4">
    <source>
        <dbReference type="ARBA" id="ARBA00022771"/>
    </source>
</evidence>
<feature type="compositionally biased region" description="Acidic residues" evidence="8">
    <location>
        <begin position="489"/>
        <end position="513"/>
    </location>
</feature>
<dbReference type="InterPro" id="IPR001878">
    <property type="entry name" value="Znf_CCHC"/>
</dbReference>
<name>A0AAD9QWA7_ACRCE</name>
<dbReference type="GO" id="GO:0071013">
    <property type="term" value="C:catalytic step 2 spliceosome"/>
    <property type="evidence" value="ECO:0007669"/>
    <property type="project" value="TreeGrafter"/>
</dbReference>
<feature type="region of interest" description="Disordered" evidence="8">
    <location>
        <begin position="386"/>
        <end position="452"/>
    </location>
</feature>
<comment type="similarity">
    <text evidence="2">Belongs to the ZCCHC8 family.</text>
</comment>
<feature type="region of interest" description="Disordered" evidence="8">
    <location>
        <begin position="469"/>
        <end position="517"/>
    </location>
</feature>
<evidence type="ECO:0000256" key="8">
    <source>
        <dbReference type="SAM" id="MobiDB-lite"/>
    </source>
</evidence>
<dbReference type="PANTHER" id="PTHR13316">
    <property type="entry name" value="ZINC FINGER, CCHC DOMAIN CONTAINING 8"/>
    <property type="match status" value="1"/>
</dbReference>
<dbReference type="AlphaFoldDB" id="A0AAD9QWA7"/>
<dbReference type="GO" id="GO:0003723">
    <property type="term" value="F:RNA binding"/>
    <property type="evidence" value="ECO:0007669"/>
    <property type="project" value="TreeGrafter"/>
</dbReference>
<dbReference type="Pfam" id="PF04046">
    <property type="entry name" value="PSP"/>
    <property type="match status" value="1"/>
</dbReference>
<evidence type="ECO:0000259" key="9">
    <source>
        <dbReference type="PROSITE" id="PS50158"/>
    </source>
</evidence>
<feature type="domain" description="CCHC-type" evidence="9">
    <location>
        <begin position="208"/>
        <end position="223"/>
    </location>
</feature>
<dbReference type="GO" id="GO:0008270">
    <property type="term" value="F:zinc ion binding"/>
    <property type="evidence" value="ECO:0007669"/>
    <property type="project" value="UniProtKB-KW"/>
</dbReference>
<gene>
    <name evidence="10" type="ORF">P5673_006626</name>
</gene>
<feature type="compositionally biased region" description="Basic and acidic residues" evidence="8">
    <location>
        <begin position="424"/>
        <end position="438"/>
    </location>
</feature>
<accession>A0AAD9QWA7</accession>
<evidence type="ECO:0000256" key="1">
    <source>
        <dbReference type="ARBA" id="ARBA00004642"/>
    </source>
</evidence>
<proteinExistence type="inferred from homology"/>
<dbReference type="InterPro" id="IPR036875">
    <property type="entry name" value="Znf_CCHC_sf"/>
</dbReference>
<dbReference type="Proteomes" id="UP001249851">
    <property type="component" value="Unassembled WGS sequence"/>
</dbReference>
<keyword evidence="5" id="KW-0862">Zinc</keyword>
<dbReference type="SMART" id="SM00581">
    <property type="entry name" value="PSP"/>
    <property type="match status" value="1"/>
</dbReference>
<reference evidence="10" key="2">
    <citation type="journal article" date="2023" name="Science">
        <title>Genomic signatures of disease resistance in endangered staghorn corals.</title>
        <authorList>
            <person name="Vollmer S.V."/>
            <person name="Selwyn J.D."/>
            <person name="Despard B.A."/>
            <person name="Roesel C.L."/>
        </authorList>
    </citation>
    <scope>NUCLEOTIDE SEQUENCE</scope>
    <source>
        <strain evidence="10">K2</strain>
    </source>
</reference>
<dbReference type="PROSITE" id="PS50158">
    <property type="entry name" value="ZF_CCHC"/>
    <property type="match status" value="1"/>
</dbReference>
<feature type="compositionally biased region" description="Acidic residues" evidence="8">
    <location>
        <begin position="400"/>
        <end position="410"/>
    </location>
</feature>
<sequence>MASEELCFAEEALFTEFEIEQAGSVSLRDTTCNEKRSSQCLMEENLRLKNSLKTLMSMFKYAGPSSNASSGSTLEDCSPLFQVSYFDNSSSIRNKDKVEEFIQSLQHNSGDSDGKESFGNENFQPSIFELNDELDNLVTKDKSKTLPVISSVQYYKDFCIDCCGFPLVDQNPRITDGWNIPNYEQVYFNVLPYNEETPKVKIRPSRTCFNCGKCGHNVQDCPEPQDLARINANRKDFRDKFVSPTSLKSRYVEDTAGNRFNDFKAGVISENLKQALGLGKEDLPLYIYKMRYHGYPPGYLPSAAKPSLLLYDGDGNIDNCVIEEEDTNVENLRKSFIEYPGFNVPPPEGVIDYYDKIGMLPMQPHQHIENLANLYRRKRACSGIVMANQSNRKRKRPEIERDEQDMEVDEDGGKSAVLELGSAEVKKTKYDLTGHSSDKSNSGYSPSHPGLQCGEQEKELLKRYREHAEGNSTNGLHPHRRAERKQSLEEGEVISDEEGDVVQEEAEEDEGDYPETKAGWWLQEPLSAVSLIKPKISPPPNPSVRLPLEALSRFYTNSTVLQKMSFEDRVMWLDPIYGNLQPVSGRYDRLRKLLGKKDSRK</sequence>
<comment type="caution">
    <text evidence="10">The sequence shown here is derived from an EMBL/GenBank/DDBJ whole genome shotgun (WGS) entry which is preliminary data.</text>
</comment>
<comment type="subcellular location">
    <subcellularLocation>
        <location evidence="1">Nucleus</location>
        <location evidence="1">Nucleoplasm</location>
    </subcellularLocation>
</comment>
<keyword evidence="4 7" id="KW-0863">Zinc-finger</keyword>
<keyword evidence="3" id="KW-0479">Metal-binding</keyword>
<dbReference type="GO" id="GO:0005654">
    <property type="term" value="C:nucleoplasm"/>
    <property type="evidence" value="ECO:0007669"/>
    <property type="project" value="UniProtKB-SubCell"/>
</dbReference>
<evidence type="ECO:0000313" key="10">
    <source>
        <dbReference type="EMBL" id="KAK2568664.1"/>
    </source>
</evidence>
<keyword evidence="11" id="KW-1185">Reference proteome</keyword>
<dbReference type="EMBL" id="JARQWQ010000011">
    <property type="protein sequence ID" value="KAK2568664.1"/>
    <property type="molecule type" value="Genomic_DNA"/>
</dbReference>
<evidence type="ECO:0000256" key="6">
    <source>
        <dbReference type="ARBA" id="ARBA00023242"/>
    </source>
</evidence>
<evidence type="ECO:0000256" key="5">
    <source>
        <dbReference type="ARBA" id="ARBA00022833"/>
    </source>
</evidence>
<reference evidence="10" key="1">
    <citation type="journal article" date="2023" name="G3 (Bethesda)">
        <title>Whole genome assembly and annotation of the endangered Caribbean coral Acropora cervicornis.</title>
        <authorList>
            <person name="Selwyn J.D."/>
            <person name="Vollmer S.V."/>
        </authorList>
    </citation>
    <scope>NUCLEOTIDE SEQUENCE</scope>
    <source>
        <strain evidence="10">K2</strain>
    </source>
</reference>